<evidence type="ECO:0000259" key="2">
    <source>
        <dbReference type="PROSITE" id="PS50126"/>
    </source>
</evidence>
<keyword evidence="4" id="KW-1185">Reference proteome</keyword>
<dbReference type="InterPro" id="IPR012340">
    <property type="entry name" value="NA-bd_OB-fold"/>
</dbReference>
<feature type="compositionally biased region" description="Basic residues" evidence="1">
    <location>
        <begin position="388"/>
        <end position="398"/>
    </location>
</feature>
<dbReference type="InterPro" id="IPR023319">
    <property type="entry name" value="Tex-like_HTH_dom_sf"/>
</dbReference>
<evidence type="ECO:0000313" key="4">
    <source>
        <dbReference type="Proteomes" id="UP000319557"/>
    </source>
</evidence>
<feature type="compositionally biased region" description="Polar residues" evidence="1">
    <location>
        <begin position="1170"/>
        <end position="1179"/>
    </location>
</feature>
<dbReference type="KEGG" id="ruv:EC9_34580"/>
<feature type="compositionally biased region" description="Gly residues" evidence="1">
    <location>
        <begin position="1111"/>
        <end position="1132"/>
    </location>
</feature>
<dbReference type="PANTHER" id="PTHR10724:SF10">
    <property type="entry name" value="S1 RNA-BINDING DOMAIN-CONTAINING PROTEIN 1"/>
    <property type="match status" value="1"/>
</dbReference>
<sequence>MHLPRGEGPRHTPHMSLLGMTVEIEAIARETGCDAASLKIALPLIRQGYLPPFLARYRRDELNGLSENALWLLHGAVSREQSIEERRAELRQLAERSVCVDTALDKAIRMADSGRHFDRLTRLIRNRNSVLDDASRLVIRVLNPQENDSADLQAIATELLGTEENKASAAVSRFEETLQRELPNNQELIGIATSWLMRNAKIKVGKVFDPHGESEEPAKEVDEAKPSQPGSVSPAAGAQASETATPVADATTSSDAVVATEAATTETPAVDEAAAKAAEPAATDSTEATNAAAETAQAESTEAAPVAADTQPAPNEESSVADATADAQATPAQADGEPEAAVVNGEAKAPDADAVPLETWSKDAPAKKKKGSKGDSSTKAKQQDAAKRAKKKVSPRQRRRRWLVGVLEPLANKKFAPNKLSAFQILMLARGLRSSVVEASFDYNRGELMQQLQKSVARLNPHFADQLVAATVAAEASLCAAAEEAFWDRQLDYAAERLVDVIADSFRDLVLREPTTARGLIAIDAVGPRTAALAVLDGNGQLLHTEDVPCQLSKTMREQMVTKLGELCHQYHVDKIVISNGPARRNCLIALTELLKQTQAGSLHWTLADRSGADLFASADASDPVLRQTPRRFRAAAWIGMQLLDPISAYTKIDYPRLRLASYQRELDEPALAKSLLSVMTSGIAAKGADLNSDDIGWLTQLPGVTREFAKAIDLRRREELFTSRDQLTELGELSEADRRQMVPFLRVFGGSQAFDATLIHPDDYGLAEKLCNAVDIPMPESAPPGYQPPNYEVAPVAEVASEEPAPVDVIGVATGDADEADAEGFSLPEADSQPSDEPAAEQASEESEPNAETAVDTHPAADPATSENEAAAEGDAAAETAETPADAESETAPAEGETAADADGLAVEGFAEKTDAVPPVVAVAEALPMPKHPLPERSKVDKVIKEWQVGRHRVNQIVHWLCEPFSVPKVDLAPVALMPLIPKLDNLKPGDLVSGVVVGVAKFGVFVELGPDCSGLIHVSRMSKGFVEDPHEVVQVGDVVNAYVTAIESGRRRVALSVMSPAEEQAAADARARRDGERGQRDHGNRGQQRGGSRPAGNRGGQPASAGNGPSQGGRGGQGGQSGRGGRGGQGDRSNQSGRGGPRRDGGGRGGRDGGGRGRDDRGRGRNPQPRTFTVTSSKEPEKQISDSMKTGEEPLRSFGALMQFYQEKTEPVKPAAAASKESKNSDGEAAAATPAAAEATAPASDKAPESEAAAPQTVELPKEVDNAKSPADENASANAEANKGN</sequence>
<feature type="compositionally biased region" description="Basic and acidic residues" evidence="1">
    <location>
        <begin position="360"/>
        <end position="387"/>
    </location>
</feature>
<dbReference type="InterPro" id="IPR003029">
    <property type="entry name" value="S1_domain"/>
</dbReference>
<dbReference type="InterPro" id="IPR023323">
    <property type="entry name" value="Tex-like_dom_sf"/>
</dbReference>
<gene>
    <name evidence="3" type="ORF">EC9_34580</name>
</gene>
<dbReference type="SUPFAM" id="SSF50249">
    <property type="entry name" value="Nucleic acid-binding proteins"/>
    <property type="match status" value="1"/>
</dbReference>
<feature type="compositionally biased region" description="Low complexity" evidence="1">
    <location>
        <begin position="867"/>
        <end position="896"/>
    </location>
</feature>
<organism evidence="3 4">
    <name type="scientific">Rosistilla ulvae</name>
    <dbReference type="NCBI Taxonomy" id="1930277"/>
    <lineage>
        <taxon>Bacteria</taxon>
        <taxon>Pseudomonadati</taxon>
        <taxon>Planctomycetota</taxon>
        <taxon>Planctomycetia</taxon>
        <taxon>Pirellulales</taxon>
        <taxon>Pirellulaceae</taxon>
        <taxon>Rosistilla</taxon>
    </lineage>
</organism>
<protein>
    <recommendedName>
        <fullName evidence="2">S1 motif domain-containing protein</fullName>
    </recommendedName>
</protein>
<feature type="compositionally biased region" description="Basic and acidic residues" evidence="1">
    <location>
        <begin position="209"/>
        <end position="225"/>
    </location>
</feature>
<feature type="compositionally biased region" description="Low complexity" evidence="1">
    <location>
        <begin position="1274"/>
        <end position="1287"/>
    </location>
</feature>
<dbReference type="SUPFAM" id="SSF158832">
    <property type="entry name" value="Tex N-terminal region-like"/>
    <property type="match status" value="1"/>
</dbReference>
<dbReference type="SMART" id="SM00316">
    <property type="entry name" value="S1"/>
    <property type="match status" value="1"/>
</dbReference>
<dbReference type="GO" id="GO:0005737">
    <property type="term" value="C:cytoplasm"/>
    <property type="evidence" value="ECO:0007669"/>
    <property type="project" value="UniProtKB-ARBA"/>
</dbReference>
<dbReference type="Gene3D" id="3.30.420.140">
    <property type="entry name" value="YqgF/RNase H-like domain"/>
    <property type="match status" value="1"/>
</dbReference>
<dbReference type="InterPro" id="IPR012337">
    <property type="entry name" value="RNaseH-like_sf"/>
</dbReference>
<dbReference type="InterPro" id="IPR032639">
    <property type="entry name" value="Tex_YqgF"/>
</dbReference>
<dbReference type="SUPFAM" id="SSF47781">
    <property type="entry name" value="RuvA domain 2-like"/>
    <property type="match status" value="1"/>
</dbReference>
<reference evidence="3 4" key="1">
    <citation type="submission" date="2019-02" db="EMBL/GenBank/DDBJ databases">
        <title>Deep-cultivation of Planctomycetes and their phenomic and genomic characterization uncovers novel biology.</title>
        <authorList>
            <person name="Wiegand S."/>
            <person name="Jogler M."/>
            <person name="Boedeker C."/>
            <person name="Pinto D."/>
            <person name="Vollmers J."/>
            <person name="Rivas-Marin E."/>
            <person name="Kohn T."/>
            <person name="Peeters S.H."/>
            <person name="Heuer A."/>
            <person name="Rast P."/>
            <person name="Oberbeckmann S."/>
            <person name="Bunk B."/>
            <person name="Jeske O."/>
            <person name="Meyerdierks A."/>
            <person name="Storesund J.E."/>
            <person name="Kallscheuer N."/>
            <person name="Luecker S."/>
            <person name="Lage O.M."/>
            <person name="Pohl T."/>
            <person name="Merkel B.J."/>
            <person name="Hornburger P."/>
            <person name="Mueller R.-W."/>
            <person name="Bruemmer F."/>
            <person name="Labrenz M."/>
            <person name="Spormann A.M."/>
            <person name="Op den Camp H."/>
            <person name="Overmann J."/>
            <person name="Amann R."/>
            <person name="Jetten M.S.M."/>
            <person name="Mascher T."/>
            <person name="Medema M.H."/>
            <person name="Devos D.P."/>
            <person name="Kaster A.-K."/>
            <person name="Ovreas L."/>
            <person name="Rohde M."/>
            <person name="Galperin M.Y."/>
            <person name="Jogler C."/>
        </authorList>
    </citation>
    <scope>NUCLEOTIDE SEQUENCE [LARGE SCALE GENOMIC DNA]</scope>
    <source>
        <strain evidence="3 4">EC9</strain>
    </source>
</reference>
<dbReference type="InterPro" id="IPR037027">
    <property type="entry name" value="YqgF/RNaseH-like_dom_sf"/>
</dbReference>
<dbReference type="Pfam" id="PF16921">
    <property type="entry name" value="Tex_YqgF"/>
    <property type="match status" value="1"/>
</dbReference>
<dbReference type="Pfam" id="PF00575">
    <property type="entry name" value="S1"/>
    <property type="match status" value="1"/>
</dbReference>
<dbReference type="GO" id="GO:0003735">
    <property type="term" value="F:structural constituent of ribosome"/>
    <property type="evidence" value="ECO:0007669"/>
    <property type="project" value="TreeGrafter"/>
</dbReference>
<dbReference type="GO" id="GO:0006139">
    <property type="term" value="P:nucleobase-containing compound metabolic process"/>
    <property type="evidence" value="ECO:0007669"/>
    <property type="project" value="InterPro"/>
</dbReference>
<dbReference type="GO" id="GO:0006412">
    <property type="term" value="P:translation"/>
    <property type="evidence" value="ECO:0007669"/>
    <property type="project" value="TreeGrafter"/>
</dbReference>
<feature type="region of interest" description="Disordered" evidence="1">
    <location>
        <begin position="1059"/>
        <end position="1287"/>
    </location>
</feature>
<evidence type="ECO:0000256" key="1">
    <source>
        <dbReference type="SAM" id="MobiDB-lite"/>
    </source>
</evidence>
<proteinExistence type="predicted"/>
<feature type="compositionally biased region" description="Basic and acidic residues" evidence="1">
    <location>
        <begin position="1071"/>
        <end position="1086"/>
    </location>
</feature>
<dbReference type="GO" id="GO:0003729">
    <property type="term" value="F:mRNA binding"/>
    <property type="evidence" value="ECO:0007669"/>
    <property type="project" value="TreeGrafter"/>
</dbReference>
<evidence type="ECO:0000313" key="3">
    <source>
        <dbReference type="EMBL" id="QDS89261.1"/>
    </source>
</evidence>
<feature type="compositionally biased region" description="Low complexity" evidence="1">
    <location>
        <begin position="248"/>
        <end position="304"/>
    </location>
</feature>
<dbReference type="Proteomes" id="UP000319557">
    <property type="component" value="Chromosome"/>
</dbReference>
<feature type="domain" description="S1 motif" evidence="2">
    <location>
        <begin position="991"/>
        <end position="1060"/>
    </location>
</feature>
<dbReference type="Gene3D" id="1.10.3500.10">
    <property type="entry name" value="Tex N-terminal region-like"/>
    <property type="match status" value="1"/>
</dbReference>
<dbReference type="EMBL" id="CP036261">
    <property type="protein sequence ID" value="QDS89261.1"/>
    <property type="molecule type" value="Genomic_DNA"/>
</dbReference>
<dbReference type="PANTHER" id="PTHR10724">
    <property type="entry name" value="30S RIBOSOMAL PROTEIN S1"/>
    <property type="match status" value="1"/>
</dbReference>
<feature type="compositionally biased region" description="Basic and acidic residues" evidence="1">
    <location>
        <begin position="1143"/>
        <end position="1165"/>
    </location>
</feature>
<dbReference type="InterPro" id="IPR010994">
    <property type="entry name" value="RuvA_2-like"/>
</dbReference>
<feature type="compositionally biased region" description="Basic and acidic residues" evidence="1">
    <location>
        <begin position="1180"/>
        <end position="1197"/>
    </location>
</feature>
<dbReference type="PROSITE" id="PS50126">
    <property type="entry name" value="S1"/>
    <property type="match status" value="1"/>
</dbReference>
<dbReference type="InterPro" id="IPR050437">
    <property type="entry name" value="Ribos_protein_bS1-like"/>
</dbReference>
<dbReference type="SUPFAM" id="SSF53098">
    <property type="entry name" value="Ribonuclease H-like"/>
    <property type="match status" value="1"/>
</dbReference>
<dbReference type="Gene3D" id="1.10.150.310">
    <property type="entry name" value="Tex RuvX-like domain-like"/>
    <property type="match status" value="1"/>
</dbReference>
<dbReference type="Gene3D" id="2.40.50.140">
    <property type="entry name" value="Nucleic acid-binding proteins"/>
    <property type="match status" value="1"/>
</dbReference>
<feature type="region of interest" description="Disordered" evidence="1">
    <location>
        <begin position="209"/>
        <end position="398"/>
    </location>
</feature>
<dbReference type="FunFam" id="2.40.50.140:FF:000051">
    <property type="entry name" value="RNA-binding transcriptional accessory protein"/>
    <property type="match status" value="1"/>
</dbReference>
<feature type="compositionally biased region" description="Low complexity" evidence="1">
    <location>
        <begin position="1230"/>
        <end position="1245"/>
    </location>
</feature>
<feature type="region of interest" description="Disordered" evidence="1">
    <location>
        <begin position="820"/>
        <end position="901"/>
    </location>
</feature>
<accession>A0A517M317</accession>
<dbReference type="Gene3D" id="1.10.10.650">
    <property type="entry name" value="RuvA domain 2-like"/>
    <property type="match status" value="1"/>
</dbReference>
<name>A0A517M317_9BACT</name>
<feature type="compositionally biased region" description="Low complexity" evidence="1">
    <location>
        <begin position="321"/>
        <end position="335"/>
    </location>
</feature>